<dbReference type="Pfam" id="PF01551">
    <property type="entry name" value="Peptidase_M23"/>
    <property type="match status" value="1"/>
</dbReference>
<gene>
    <name evidence="3" type="ORF">COX36_01795</name>
</gene>
<evidence type="ECO:0000259" key="2">
    <source>
        <dbReference type="Pfam" id="PF01551"/>
    </source>
</evidence>
<protein>
    <recommendedName>
        <fullName evidence="2">M23ase beta-sheet core domain-containing protein</fullName>
    </recommendedName>
</protein>
<proteinExistence type="predicted"/>
<evidence type="ECO:0000313" key="4">
    <source>
        <dbReference type="Proteomes" id="UP000230273"/>
    </source>
</evidence>
<evidence type="ECO:0000256" key="1">
    <source>
        <dbReference type="SAM" id="Coils"/>
    </source>
</evidence>
<dbReference type="PANTHER" id="PTHR21666">
    <property type="entry name" value="PEPTIDASE-RELATED"/>
    <property type="match status" value="1"/>
</dbReference>
<evidence type="ECO:0000313" key="3">
    <source>
        <dbReference type="EMBL" id="PIP23721.1"/>
    </source>
</evidence>
<sequence>MRKIILFFFLCFLILIFERNISFAKVLTLEEISAQIEILKTKILQLQKLLGELKSRKIYLASEKLEQGDTLLVKVEGSSEKISGQFDSKEIDFLKFADGWLGIIGIDAKKKPGKYNLFINFPDGSHFKKEINIVERKFPIQEFPITKEYPTPSKAMEDISKTKLTLDKIFSIYTKVIYFDQSFIYPLEEIEIGGLSFGEILKSKNFTIQHLGVDLKASRDTPIYAVNDGVVHFSENLGTYGKTLIIDHGFGIFSFYCHLNKFKVLKGKRVKRGDIIGYSGSTGYATASHLHFSMKVNRTSIDPLRFIGILEKEMIK</sequence>
<dbReference type="AlphaFoldDB" id="A0A2G9YZ36"/>
<dbReference type="InterPro" id="IPR011055">
    <property type="entry name" value="Dup_hybrid_motif"/>
</dbReference>
<keyword evidence="1" id="KW-0175">Coiled coil</keyword>
<dbReference type="EMBL" id="PCRP01000028">
    <property type="protein sequence ID" value="PIP23721.1"/>
    <property type="molecule type" value="Genomic_DNA"/>
</dbReference>
<accession>A0A2G9YZ36</accession>
<dbReference type="Proteomes" id="UP000230273">
    <property type="component" value="Unassembled WGS sequence"/>
</dbReference>
<feature type="domain" description="M23ase beta-sheet core" evidence="2">
    <location>
        <begin position="209"/>
        <end position="303"/>
    </location>
</feature>
<comment type="caution">
    <text evidence="3">The sequence shown here is derived from an EMBL/GenBank/DDBJ whole genome shotgun (WGS) entry which is preliminary data.</text>
</comment>
<dbReference type="Gene3D" id="2.70.70.10">
    <property type="entry name" value="Glucose Permease (Domain IIA)"/>
    <property type="match status" value="1"/>
</dbReference>
<dbReference type="InterPro" id="IPR016047">
    <property type="entry name" value="M23ase_b-sheet_dom"/>
</dbReference>
<reference evidence="3 4" key="1">
    <citation type="submission" date="2017-09" db="EMBL/GenBank/DDBJ databases">
        <title>Depth-based differentiation of microbial function through sediment-hosted aquifers and enrichment of novel symbionts in the deep terrestrial subsurface.</title>
        <authorList>
            <person name="Probst A.J."/>
            <person name="Ladd B."/>
            <person name="Jarett J.K."/>
            <person name="Geller-Mcgrath D.E."/>
            <person name="Sieber C.M."/>
            <person name="Emerson J.B."/>
            <person name="Anantharaman K."/>
            <person name="Thomas B.C."/>
            <person name="Malmstrom R."/>
            <person name="Stieglmeier M."/>
            <person name="Klingl A."/>
            <person name="Woyke T."/>
            <person name="Ryan C.M."/>
            <person name="Banfield J.F."/>
        </authorList>
    </citation>
    <scope>NUCLEOTIDE SEQUENCE [LARGE SCALE GENOMIC DNA]</scope>
    <source>
        <strain evidence="3">CG23_combo_of_CG06-09_8_20_14_all_38_19</strain>
    </source>
</reference>
<dbReference type="Gene3D" id="2.60.40.1590">
    <property type="entry name" value="Peptidoglycan hydrolase domains"/>
    <property type="match status" value="1"/>
</dbReference>
<dbReference type="SUPFAM" id="SSF51261">
    <property type="entry name" value="Duplicated hybrid motif"/>
    <property type="match status" value="1"/>
</dbReference>
<feature type="coiled-coil region" evidence="1">
    <location>
        <begin position="29"/>
        <end position="56"/>
    </location>
</feature>
<dbReference type="PANTHER" id="PTHR21666:SF270">
    <property type="entry name" value="MUREIN HYDROLASE ACTIVATOR ENVC"/>
    <property type="match status" value="1"/>
</dbReference>
<dbReference type="GO" id="GO:0004222">
    <property type="term" value="F:metalloendopeptidase activity"/>
    <property type="evidence" value="ECO:0007669"/>
    <property type="project" value="TreeGrafter"/>
</dbReference>
<name>A0A2G9YZ36_9BACT</name>
<dbReference type="CDD" id="cd12797">
    <property type="entry name" value="M23_peptidase"/>
    <property type="match status" value="1"/>
</dbReference>
<dbReference type="InterPro" id="IPR050570">
    <property type="entry name" value="Cell_wall_metabolism_enzyme"/>
</dbReference>
<organism evidence="3 4">
    <name type="scientific">Candidatus Nealsonbacteria bacterium CG23_combo_of_CG06-09_8_20_14_all_38_19</name>
    <dbReference type="NCBI Taxonomy" id="1974721"/>
    <lineage>
        <taxon>Bacteria</taxon>
        <taxon>Candidatus Nealsoniibacteriota</taxon>
    </lineage>
</organism>